<comment type="caution">
    <text evidence="9">The sequence shown here is derived from an EMBL/GenBank/DDBJ whole genome shotgun (WGS) entry which is preliminary data.</text>
</comment>
<dbReference type="GO" id="GO:0009306">
    <property type="term" value="P:protein secretion"/>
    <property type="evidence" value="ECO:0007669"/>
    <property type="project" value="InterPro"/>
</dbReference>
<accession>A0A6I4UB88</accession>
<dbReference type="Pfam" id="PF04357">
    <property type="entry name" value="TamB"/>
    <property type="match status" value="1"/>
</dbReference>
<dbReference type="RefSeq" id="WP_160765963.1">
    <property type="nucleotide sequence ID" value="NZ_JAUSWK010000002.1"/>
</dbReference>
<keyword evidence="11" id="KW-1185">Reference proteome</keyword>
<protein>
    <submittedName>
        <fullName evidence="8">Translocation and assembly module TamB</fullName>
    </submittedName>
</protein>
<keyword evidence="4 6" id="KW-0472">Membrane</keyword>
<reference evidence="8 11" key="2">
    <citation type="submission" date="2023-07" db="EMBL/GenBank/DDBJ databases">
        <title>Genomic Encyclopedia of Type Strains, Phase IV (KMG-IV): sequencing the most valuable type-strain genomes for metagenomic binning, comparative biology and taxonomic classification.</title>
        <authorList>
            <person name="Goeker M."/>
        </authorList>
    </citation>
    <scope>NUCLEOTIDE SEQUENCE [LARGE SCALE GENOMIC DNA]</scope>
    <source>
        <strain evidence="8 11">DSM 14432</strain>
    </source>
</reference>
<keyword evidence="2 6" id="KW-0812">Transmembrane</keyword>
<evidence type="ECO:0000313" key="10">
    <source>
        <dbReference type="Proteomes" id="UP000439914"/>
    </source>
</evidence>
<evidence type="ECO:0000256" key="3">
    <source>
        <dbReference type="ARBA" id="ARBA00022989"/>
    </source>
</evidence>
<evidence type="ECO:0000256" key="4">
    <source>
        <dbReference type="ARBA" id="ARBA00023136"/>
    </source>
</evidence>
<dbReference type="GO" id="GO:0097347">
    <property type="term" value="C:TAM protein secretion complex"/>
    <property type="evidence" value="ECO:0007669"/>
    <property type="project" value="TreeGrafter"/>
</dbReference>
<dbReference type="EMBL" id="WTYG01000001">
    <property type="protein sequence ID" value="MXP34449.1"/>
    <property type="molecule type" value="Genomic_DNA"/>
</dbReference>
<dbReference type="GeneID" id="93686447"/>
<evidence type="ECO:0000256" key="2">
    <source>
        <dbReference type="ARBA" id="ARBA00022692"/>
    </source>
</evidence>
<comment type="subcellular location">
    <subcellularLocation>
        <location evidence="1">Membrane</location>
        <topology evidence="1">Single-pass membrane protein</topology>
    </subcellularLocation>
</comment>
<evidence type="ECO:0000256" key="6">
    <source>
        <dbReference type="SAM" id="Phobius"/>
    </source>
</evidence>
<feature type="transmembrane region" description="Helical" evidence="6">
    <location>
        <begin position="21"/>
        <end position="40"/>
    </location>
</feature>
<gene>
    <name evidence="9" type="ORF">GRI55_01535</name>
    <name evidence="8" type="ORF">QOZ97_001619</name>
</gene>
<evidence type="ECO:0000256" key="5">
    <source>
        <dbReference type="SAM" id="MobiDB-lite"/>
    </source>
</evidence>
<keyword evidence="3 6" id="KW-1133">Transmembrane helix</keyword>
<name>A0A6I4UB88_9SPHN</name>
<evidence type="ECO:0000313" key="8">
    <source>
        <dbReference type="EMBL" id="MDQ0566086.1"/>
    </source>
</evidence>
<dbReference type="GO" id="GO:0005886">
    <property type="term" value="C:plasma membrane"/>
    <property type="evidence" value="ECO:0007669"/>
    <property type="project" value="InterPro"/>
</dbReference>
<feature type="domain" description="Translocation and assembly module TamB C-terminal" evidence="7">
    <location>
        <begin position="1049"/>
        <end position="1402"/>
    </location>
</feature>
<reference evidence="9 10" key="1">
    <citation type="submission" date="2019-12" db="EMBL/GenBank/DDBJ databases">
        <title>Genomic-based taxomic classification of the family Erythrobacteraceae.</title>
        <authorList>
            <person name="Xu L."/>
        </authorList>
    </citation>
    <scope>NUCLEOTIDE SEQUENCE [LARGE SCALE GENOMIC DNA]</scope>
    <source>
        <strain evidence="9 10">CGMCC 1.8703</strain>
    </source>
</reference>
<evidence type="ECO:0000313" key="9">
    <source>
        <dbReference type="EMBL" id="MXP34449.1"/>
    </source>
</evidence>
<proteinExistence type="predicted"/>
<feature type="region of interest" description="Disordered" evidence="5">
    <location>
        <begin position="1138"/>
        <end position="1160"/>
    </location>
</feature>
<dbReference type="PANTHER" id="PTHR36985:SF1">
    <property type="entry name" value="TRANSLOCATION AND ASSEMBLY MODULE SUBUNIT TAMB"/>
    <property type="match status" value="1"/>
</dbReference>
<dbReference type="EMBL" id="JAUSWK010000002">
    <property type="protein sequence ID" value="MDQ0566086.1"/>
    <property type="molecule type" value="Genomic_DNA"/>
</dbReference>
<dbReference type="Proteomes" id="UP000439914">
    <property type="component" value="Unassembled WGS sequence"/>
</dbReference>
<dbReference type="InterPro" id="IPR007452">
    <property type="entry name" value="TamB_C"/>
</dbReference>
<organism evidence="9 10">
    <name type="scientific">Qipengyuania citrea</name>
    <dbReference type="NCBI Taxonomy" id="225971"/>
    <lineage>
        <taxon>Bacteria</taxon>
        <taxon>Pseudomonadati</taxon>
        <taxon>Pseudomonadota</taxon>
        <taxon>Alphaproteobacteria</taxon>
        <taxon>Sphingomonadales</taxon>
        <taxon>Erythrobacteraceae</taxon>
        <taxon>Qipengyuania</taxon>
    </lineage>
</organism>
<evidence type="ECO:0000313" key="11">
    <source>
        <dbReference type="Proteomes" id="UP001238601"/>
    </source>
</evidence>
<evidence type="ECO:0000259" key="7">
    <source>
        <dbReference type="Pfam" id="PF04357"/>
    </source>
</evidence>
<dbReference type="PANTHER" id="PTHR36985">
    <property type="entry name" value="TRANSLOCATION AND ASSEMBLY MODULE SUBUNIT TAMB"/>
    <property type="match status" value="1"/>
</dbReference>
<dbReference type="Proteomes" id="UP001238601">
    <property type="component" value="Unassembled WGS sequence"/>
</dbReference>
<evidence type="ECO:0000256" key="1">
    <source>
        <dbReference type="ARBA" id="ARBA00004167"/>
    </source>
</evidence>
<sequence>MAEDTQIEPPRRNRAPTVAKWGAIVIGGLVLLVAALLIGLNTGPGKRFVADQIGALEFENGMEIDVGRIEGSLYGEMILHDVSLSDPKGTFLTSPEMRMDWRPFAFINSHIDIRSLTSRLVTLQRLPEFNETPPSEDPLLPDYDIDIGTLRIDSFVAEAPVSGERRVGSLAGEAHIADGRAQAKFDAATIAGRGRAGGDRIALLLDALPEENKLDLDLDLNAPGDGVLAAMVGLTEPVRIRLNGNGSWEAWNGRLDANLAGSEFARLKLSAREGTFAVRGPTRIARMFEGPTAALLGPVMNIDVTATLDERRATLAGNLDSDAFRLNTNGLVDLSDNSFEDLKLAFVLLKPSAMAENLRGRGLRALLTLNGEFATPRVQYAINANRLVMNDMGLENLRASGEATVDADRIMIPVEASVSRIEGLDTVAGGTLRDVRLGGDLAIDGSRILSDNMRIRSDRIDAGLILLADISTGLYTGAIDGRIDNYRVESVGIFNIETNVDLESQDGGFALAGRVRARSTSLFNESVRNFLGGNAVAASDVRYGPDGVIRFSNLSLRASAVRITGGNGFYAPDGRLALNADGITDAYGRVGVRVAGTLTDPQAVVTAERPDFGIGLANLRADITGTRNGYRLDATADTDYGPLTADVVLGTGNQLTLDINSANLAGIDFSGSLSQTPAGPFAGRLDANGRGVAGIVRLDAVGQYQQALVNLRARDTVLPGPANLAIGSAIVDARIILYDQPYVVADAQLAQTVFGSLNLNAARAKIDYRDGSGTAKVLAEGVSGVPFRVAANAELRPDLWRAALKGRVRGIDFATTSPARIIPRSGEYELLPTRIDFGRGNIRLAGTYGAGIELQSRLDSLDLTMIDAFVPGLGINGRATGSLDFSQASSSAFPRADARLRIANFSRTTAVSVSQPVDINFVGKLLPNGGEARAVMRRRGSVIGRMTASLTPLPPGSGSWTTRLLAAPLDGGIRYNGPADTLFSFSGQPDQRLSGPIGVAADFSGRVQSPQLAGIVRASNLTYENQTYGTRLSNMAIAGRFSGDRFEIERLTASAGDGTVSAQGYVSLAEASGYPMNVEVALDDARLARSDALSATATGNLRLAKAAGQTALLSGEITLPETRYEIIRQGSAQVPELTGVRFKPPRGPKRITGDEPAEPQPGLFDQLRLDIALNAPERLYVSGMGLESEWRADMRLGGTSNAPRISGDVELVRGTLGFAGRSFELSDGRVDFTGGASIDPVIRLTATEDIEEVTVNVNITGRAYDPQIAFSSVPGLPQDEILSRILFGSSIGNLSTIQAVQLAASLNSLRGSGGGLNPLGKLRSATGVDRLRILGPDDTSGRGTALAAGQYLTDDIYVEFITDARGFTATQLEVSLTPFLSILSQAGGSGATNVNIRYRKNY</sequence>